<accession>A0A5C2SJ13</accession>
<name>A0A5C2SJ13_9APHY</name>
<protein>
    <submittedName>
        <fullName evidence="2">Uncharacterized protein</fullName>
    </submittedName>
</protein>
<gene>
    <name evidence="2" type="ORF">L227DRAFT_360067</name>
</gene>
<proteinExistence type="predicted"/>
<keyword evidence="3" id="KW-1185">Reference proteome</keyword>
<keyword evidence="1" id="KW-0812">Transmembrane</keyword>
<reference evidence="2" key="1">
    <citation type="journal article" date="2018" name="Genome Biol. Evol.">
        <title>Genomics and development of Lentinus tigrinus, a white-rot wood-decaying mushroom with dimorphic fruiting bodies.</title>
        <authorList>
            <person name="Wu B."/>
            <person name="Xu Z."/>
            <person name="Knudson A."/>
            <person name="Carlson A."/>
            <person name="Chen N."/>
            <person name="Kovaka S."/>
            <person name="LaButti K."/>
            <person name="Lipzen A."/>
            <person name="Pennachio C."/>
            <person name="Riley R."/>
            <person name="Schakwitz W."/>
            <person name="Umezawa K."/>
            <person name="Ohm R.A."/>
            <person name="Grigoriev I.V."/>
            <person name="Nagy L.G."/>
            <person name="Gibbons J."/>
            <person name="Hibbett D."/>
        </authorList>
    </citation>
    <scope>NUCLEOTIDE SEQUENCE [LARGE SCALE GENOMIC DNA]</scope>
    <source>
        <strain evidence="2">ALCF2SS1-6</strain>
    </source>
</reference>
<feature type="transmembrane region" description="Helical" evidence="1">
    <location>
        <begin position="89"/>
        <end position="110"/>
    </location>
</feature>
<evidence type="ECO:0000313" key="3">
    <source>
        <dbReference type="Proteomes" id="UP000313359"/>
    </source>
</evidence>
<sequence length="138" mass="15821">MCIRQRLGRSLDLISSADSTEGRGETCWQGSSMHYPAAARREMVSYIQRSYLSMTVGDRSLWLWDEMQDCPRASKNTTSKSGYHLLESALLAVFDHVAQILFAVVLSYTFSFRMGSQPTRLFILQRSSLGRLYPIRYH</sequence>
<keyword evidence="1" id="KW-0472">Membrane</keyword>
<organism evidence="2 3">
    <name type="scientific">Lentinus tigrinus ALCF2SS1-6</name>
    <dbReference type="NCBI Taxonomy" id="1328759"/>
    <lineage>
        <taxon>Eukaryota</taxon>
        <taxon>Fungi</taxon>
        <taxon>Dikarya</taxon>
        <taxon>Basidiomycota</taxon>
        <taxon>Agaricomycotina</taxon>
        <taxon>Agaricomycetes</taxon>
        <taxon>Polyporales</taxon>
        <taxon>Polyporaceae</taxon>
        <taxon>Lentinus</taxon>
    </lineage>
</organism>
<evidence type="ECO:0000313" key="2">
    <source>
        <dbReference type="EMBL" id="RPD63742.1"/>
    </source>
</evidence>
<dbReference type="EMBL" id="ML122255">
    <property type="protein sequence ID" value="RPD63742.1"/>
    <property type="molecule type" value="Genomic_DNA"/>
</dbReference>
<evidence type="ECO:0000256" key="1">
    <source>
        <dbReference type="SAM" id="Phobius"/>
    </source>
</evidence>
<dbReference type="AlphaFoldDB" id="A0A5C2SJ13"/>
<keyword evidence="1" id="KW-1133">Transmembrane helix</keyword>
<dbReference type="Proteomes" id="UP000313359">
    <property type="component" value="Unassembled WGS sequence"/>
</dbReference>